<gene>
    <name evidence="6" type="ORF">AWB79_02252</name>
</gene>
<evidence type="ECO:0000256" key="2">
    <source>
        <dbReference type="ARBA" id="ARBA00023235"/>
    </source>
</evidence>
<dbReference type="Proteomes" id="UP000054851">
    <property type="component" value="Unassembled WGS sequence"/>
</dbReference>
<dbReference type="InterPro" id="IPR014347">
    <property type="entry name" value="Tautomerase/MIF_sf"/>
</dbReference>
<feature type="domain" description="4-oxalocrotonate tautomerase-like" evidence="5">
    <location>
        <begin position="2"/>
        <end position="58"/>
    </location>
</feature>
<evidence type="ECO:0000256" key="1">
    <source>
        <dbReference type="ARBA" id="ARBA00006723"/>
    </source>
</evidence>
<organism evidence="6 7">
    <name type="scientific">Caballeronia hypogeia</name>
    <dbReference type="NCBI Taxonomy" id="1777140"/>
    <lineage>
        <taxon>Bacteria</taxon>
        <taxon>Pseudomonadati</taxon>
        <taxon>Pseudomonadota</taxon>
        <taxon>Betaproteobacteria</taxon>
        <taxon>Burkholderiales</taxon>
        <taxon>Burkholderiaceae</taxon>
        <taxon>Caballeronia</taxon>
    </lineage>
</organism>
<accession>A0A158ADX8</accession>
<keyword evidence="7" id="KW-1185">Reference proteome</keyword>
<keyword evidence="2 4" id="KW-0413">Isomerase</keyword>
<dbReference type="Gene3D" id="3.30.429.10">
    <property type="entry name" value="Macrophage Migration Inhibitory Factor"/>
    <property type="match status" value="1"/>
</dbReference>
<dbReference type="GO" id="GO:0016853">
    <property type="term" value="F:isomerase activity"/>
    <property type="evidence" value="ECO:0007669"/>
    <property type="project" value="UniProtKB-UniRule"/>
</dbReference>
<dbReference type="InterPro" id="IPR004370">
    <property type="entry name" value="4-OT-like_dom"/>
</dbReference>
<dbReference type="SUPFAM" id="SSF55331">
    <property type="entry name" value="Tautomerase/MIF"/>
    <property type="match status" value="1"/>
</dbReference>
<feature type="active site" description="Proton acceptor; via imino nitrogen" evidence="3">
    <location>
        <position position="2"/>
    </location>
</feature>
<dbReference type="InterPro" id="IPR018191">
    <property type="entry name" value="4-OT"/>
</dbReference>
<dbReference type="PANTHER" id="PTHR35530">
    <property type="entry name" value="TAUTOMERASE-RELATED"/>
    <property type="match status" value="1"/>
</dbReference>
<sequence length="72" mass="8023">MPIVQITMIEGRSDEQKEAMFHEVTEAIHRTTSTPRESVRIMIYEVPPRHFAAAGKVKSGPSSAAPSTDEKR</sequence>
<comment type="similarity">
    <text evidence="1 4">Belongs to the 4-oxalocrotonate tautomerase family.</text>
</comment>
<protein>
    <recommendedName>
        <fullName evidence="4">Tautomerase</fullName>
        <ecNumber evidence="4">5.3.2.-</ecNumber>
    </recommendedName>
</protein>
<evidence type="ECO:0000256" key="4">
    <source>
        <dbReference type="RuleBase" id="RU362032"/>
    </source>
</evidence>
<dbReference type="EMBL" id="FCOA02000005">
    <property type="protein sequence ID" value="SAK56052.1"/>
    <property type="molecule type" value="Genomic_DNA"/>
</dbReference>
<proteinExistence type="inferred from homology"/>
<name>A0A158ADX8_9BURK</name>
<evidence type="ECO:0000259" key="5">
    <source>
        <dbReference type="Pfam" id="PF01361"/>
    </source>
</evidence>
<dbReference type="STRING" id="1777140.AWB79_02252"/>
<comment type="caution">
    <text evidence="6">The sequence shown here is derived from an EMBL/GenBank/DDBJ whole genome shotgun (WGS) entry which is preliminary data.</text>
</comment>
<evidence type="ECO:0000256" key="3">
    <source>
        <dbReference type="PIRSR" id="PIRSR618191-1"/>
    </source>
</evidence>
<reference evidence="6" key="1">
    <citation type="submission" date="2016-01" db="EMBL/GenBank/DDBJ databases">
        <authorList>
            <person name="Peeters C."/>
        </authorList>
    </citation>
    <scope>NUCLEOTIDE SEQUENCE</scope>
    <source>
        <strain evidence="6">LMG 29322</strain>
    </source>
</reference>
<evidence type="ECO:0000313" key="7">
    <source>
        <dbReference type="Proteomes" id="UP000054851"/>
    </source>
</evidence>
<dbReference type="EC" id="5.3.2.-" evidence="4"/>
<evidence type="ECO:0000313" key="6">
    <source>
        <dbReference type="EMBL" id="SAK56052.1"/>
    </source>
</evidence>
<dbReference type="RefSeq" id="WP_061167489.1">
    <property type="nucleotide sequence ID" value="NZ_FCOA02000005.1"/>
</dbReference>
<dbReference type="Pfam" id="PF01361">
    <property type="entry name" value="Tautomerase"/>
    <property type="match status" value="1"/>
</dbReference>
<dbReference type="NCBIfam" id="TIGR00013">
    <property type="entry name" value="taut"/>
    <property type="match status" value="1"/>
</dbReference>
<dbReference type="PANTHER" id="PTHR35530:SF1">
    <property type="entry name" value="2-HYDROXYMUCONATE TAUTOMERASE"/>
    <property type="match status" value="1"/>
</dbReference>
<dbReference type="NCBIfam" id="NF002571">
    <property type="entry name" value="PRK02220.1"/>
    <property type="match status" value="1"/>
</dbReference>
<dbReference type="AlphaFoldDB" id="A0A158ADX8"/>